<dbReference type="AlphaFoldDB" id="A0A0P6HY85"/>
<sequence length="65" mass="7225">MMMVSSLASCCCLLVSRLPNLKRESELHLRIGSFFLFSLQTCLVILADDCVSLDGFRTSLMSSFS</sequence>
<accession>A0A0P6HY85</accession>
<reference evidence="1" key="1">
    <citation type="submission" date="2015-10" db="EMBL/GenBank/DDBJ databases">
        <title>EvidentialGene: Evidence-directed Construction of Complete mRNA Transcriptomes without Genomes.</title>
        <authorList>
            <person name="Gilbert D.G."/>
        </authorList>
    </citation>
    <scope>NUCLEOTIDE SEQUENCE</scope>
</reference>
<organism evidence="1">
    <name type="scientific">Daphnia magna</name>
    <dbReference type="NCBI Taxonomy" id="35525"/>
    <lineage>
        <taxon>Eukaryota</taxon>
        <taxon>Metazoa</taxon>
        <taxon>Ecdysozoa</taxon>
        <taxon>Arthropoda</taxon>
        <taxon>Crustacea</taxon>
        <taxon>Branchiopoda</taxon>
        <taxon>Diplostraca</taxon>
        <taxon>Cladocera</taxon>
        <taxon>Anomopoda</taxon>
        <taxon>Daphniidae</taxon>
        <taxon>Daphnia</taxon>
    </lineage>
</organism>
<evidence type="ECO:0000313" key="1">
    <source>
        <dbReference type="EMBL" id="JAN82251.1"/>
    </source>
</evidence>
<proteinExistence type="predicted"/>
<protein>
    <submittedName>
        <fullName evidence="1">Uncharacterized protein</fullName>
    </submittedName>
</protein>
<dbReference type="EMBL" id="GDIQ01012486">
    <property type="protein sequence ID" value="JAN82251.1"/>
    <property type="molecule type" value="Transcribed_RNA"/>
</dbReference>
<name>A0A0P6HY85_9CRUS</name>